<proteinExistence type="predicted"/>
<evidence type="ECO:0000313" key="2">
    <source>
        <dbReference type="Proteomes" id="UP000001423"/>
    </source>
</evidence>
<organism evidence="1 2">
    <name type="scientific">Prochlorococcus marinus (strain MIT 9313)</name>
    <dbReference type="NCBI Taxonomy" id="74547"/>
    <lineage>
        <taxon>Bacteria</taxon>
        <taxon>Bacillati</taxon>
        <taxon>Cyanobacteriota</taxon>
        <taxon>Cyanophyceae</taxon>
        <taxon>Synechococcales</taxon>
        <taxon>Prochlorococcaceae</taxon>
        <taxon>Prochlorococcus</taxon>
    </lineage>
</organism>
<dbReference type="InterPro" id="IPR054652">
    <property type="entry name" value="T4P_EbsA-like"/>
</dbReference>
<dbReference type="eggNOG" id="ENOG50330W6">
    <property type="taxonomic scope" value="Bacteria"/>
</dbReference>
<dbReference type="HOGENOM" id="CLU_132135_0_0_3"/>
<accession>Q7TUT8</accession>
<sequence length="132" mass="14811">MSFKLTLPIPSEAAQLALFAPYCGGLSRQADLQRALRLLAQSSLKGERPLQGGRVHRFTLRWQGARSPLELCSCQLCFPDIQALTYTFDVSTHQLVEWLMDWPEFGGQGDGDLPNRFWKWLLLGSEESVGDA</sequence>
<dbReference type="EMBL" id="BX548175">
    <property type="protein sequence ID" value="CAE21478.1"/>
    <property type="molecule type" value="Genomic_DNA"/>
</dbReference>
<protein>
    <submittedName>
        <fullName evidence="1">Possible Ligand-binding domain of nuclear horm</fullName>
    </submittedName>
</protein>
<reference evidence="1 2" key="1">
    <citation type="journal article" date="2003" name="Nature">
        <title>Genome divergence in two Prochlorococcus ecotypes reflects oceanic niche differentiation.</title>
        <authorList>
            <person name="Rocap G."/>
            <person name="Larimer F.W."/>
            <person name="Lamerdin J.E."/>
            <person name="Malfatti S."/>
            <person name="Chain P."/>
            <person name="Ahlgren N.A."/>
            <person name="Arellano A."/>
            <person name="Coleman M."/>
            <person name="Hauser L."/>
            <person name="Hess W.R."/>
            <person name="Johnson Z.I."/>
            <person name="Land M.L."/>
            <person name="Lindell D."/>
            <person name="Post A.F."/>
            <person name="Regala W."/>
            <person name="Shah M."/>
            <person name="Shaw S.L."/>
            <person name="Steglich C."/>
            <person name="Sullivan M.B."/>
            <person name="Ting C.S."/>
            <person name="Tolonen A."/>
            <person name="Webb E.A."/>
            <person name="Zinser E.R."/>
            <person name="Chisholm S.W."/>
        </authorList>
    </citation>
    <scope>NUCLEOTIDE SEQUENCE [LARGE SCALE GENOMIC DNA]</scope>
    <source>
        <strain evidence="2">MIT 9313</strain>
    </source>
</reference>
<evidence type="ECO:0000313" key="1">
    <source>
        <dbReference type="EMBL" id="CAE21478.1"/>
    </source>
</evidence>
<dbReference type="KEGG" id="pmt:PMT_1303"/>
<dbReference type="Proteomes" id="UP000001423">
    <property type="component" value="Chromosome"/>
</dbReference>
<keyword evidence="2" id="KW-1185">Reference proteome</keyword>
<gene>
    <name evidence="1" type="ordered locus">PMT_1303</name>
</gene>
<dbReference type="AlphaFoldDB" id="Q7TUT8"/>
<name>Q7TUT8_PROMM</name>
<dbReference type="NCBIfam" id="NF045587">
    <property type="entry name" value="T4P_biogen_EbsA"/>
    <property type="match status" value="1"/>
</dbReference>